<dbReference type="PANTHER" id="PTHR19297">
    <property type="entry name" value="GLYCOSYLTRANSFERASE 14 FAMILY MEMBER"/>
    <property type="match status" value="1"/>
</dbReference>
<proteinExistence type="inferred from homology"/>
<protein>
    <submittedName>
        <fullName evidence="12">Beta-1,3-galactosyl-o-glycosyl-glycoprotein beta-1,6-n-acetylglucosaminyltransferase</fullName>
    </submittedName>
</protein>
<dbReference type="Pfam" id="PF02485">
    <property type="entry name" value="Branch"/>
    <property type="match status" value="1"/>
</dbReference>
<comment type="subcellular location">
    <subcellularLocation>
        <location evidence="1">Membrane</location>
        <topology evidence="1">Single-pass type II membrane protein</topology>
    </subcellularLocation>
</comment>
<dbReference type="GO" id="GO:0016020">
    <property type="term" value="C:membrane"/>
    <property type="evidence" value="ECO:0007669"/>
    <property type="project" value="UniProtKB-SubCell"/>
</dbReference>
<dbReference type="InterPro" id="IPR003406">
    <property type="entry name" value="Glyco_trans_14"/>
</dbReference>
<comment type="caution">
    <text evidence="12">The sequence shown here is derived from an EMBL/GenBank/DDBJ whole genome shotgun (WGS) entry which is preliminary data.</text>
</comment>
<evidence type="ECO:0000256" key="1">
    <source>
        <dbReference type="ARBA" id="ARBA00004606"/>
    </source>
</evidence>
<feature type="transmembrane region" description="Helical" evidence="11">
    <location>
        <begin position="7"/>
        <end position="26"/>
    </location>
</feature>
<keyword evidence="8 11" id="KW-0472">Membrane</keyword>
<dbReference type="EMBL" id="BLXT01001713">
    <property type="protein sequence ID" value="GFN87376.1"/>
    <property type="molecule type" value="Genomic_DNA"/>
</dbReference>
<dbReference type="PANTHER" id="PTHR19297:SF185">
    <property type="entry name" value="BETA-1,3-GALACTOSYL-O-GLYCOSYL-GLYCOPROTEIN BETA-1,6-N-ACETYLGLUCOSAMINYLTRANSFERASE 3"/>
    <property type="match status" value="1"/>
</dbReference>
<evidence type="ECO:0000256" key="4">
    <source>
        <dbReference type="ARBA" id="ARBA00022679"/>
    </source>
</evidence>
<keyword evidence="4" id="KW-0808">Transferase</keyword>
<keyword evidence="13" id="KW-1185">Reference proteome</keyword>
<evidence type="ECO:0000256" key="5">
    <source>
        <dbReference type="ARBA" id="ARBA00022692"/>
    </source>
</evidence>
<evidence type="ECO:0000256" key="3">
    <source>
        <dbReference type="ARBA" id="ARBA00022676"/>
    </source>
</evidence>
<evidence type="ECO:0000256" key="11">
    <source>
        <dbReference type="SAM" id="Phobius"/>
    </source>
</evidence>
<evidence type="ECO:0000313" key="13">
    <source>
        <dbReference type="Proteomes" id="UP000735302"/>
    </source>
</evidence>
<evidence type="ECO:0000256" key="8">
    <source>
        <dbReference type="ARBA" id="ARBA00023136"/>
    </source>
</evidence>
<evidence type="ECO:0000256" key="6">
    <source>
        <dbReference type="ARBA" id="ARBA00022968"/>
    </source>
</evidence>
<reference evidence="12 13" key="1">
    <citation type="journal article" date="2021" name="Elife">
        <title>Chloroplast acquisition without the gene transfer in kleptoplastic sea slugs, Plakobranchus ocellatus.</title>
        <authorList>
            <person name="Maeda T."/>
            <person name="Takahashi S."/>
            <person name="Yoshida T."/>
            <person name="Shimamura S."/>
            <person name="Takaki Y."/>
            <person name="Nagai Y."/>
            <person name="Toyoda A."/>
            <person name="Suzuki Y."/>
            <person name="Arimoto A."/>
            <person name="Ishii H."/>
            <person name="Satoh N."/>
            <person name="Nishiyama T."/>
            <person name="Hasebe M."/>
            <person name="Maruyama T."/>
            <person name="Minagawa J."/>
            <person name="Obokata J."/>
            <person name="Shigenobu S."/>
        </authorList>
    </citation>
    <scope>NUCLEOTIDE SEQUENCE [LARGE SCALE GENOMIC DNA]</scope>
</reference>
<gene>
    <name evidence="12" type="ORF">PoB_001388200</name>
</gene>
<accession>A0AAV3YWL6</accession>
<evidence type="ECO:0000256" key="10">
    <source>
        <dbReference type="ARBA" id="ARBA00038150"/>
    </source>
</evidence>
<dbReference type="AlphaFoldDB" id="A0AAV3YWL6"/>
<dbReference type="Proteomes" id="UP000735302">
    <property type="component" value="Unassembled WGS sequence"/>
</dbReference>
<sequence>MSAKTRLKVFVSVVAVCLMTMCLVAYDKRFLPAMPKFTRVVDLQTFKNPPPQHYLNISNTSTIHFDAYSKSAENGIRNHLRKLRQMFKHFEPLYQTKGVNCRAIFRRNQEEIEKAKTIAASPSRQTSVRDFWYVQATKNCTRFKESRGYITLSLGEEEDNFPIAYSLVVYKDMEMVERLLRAIYRPQNYYCLHVDASSKPAFFRAASALAECFPNVHLTKKRMDVHWGEFTVLKPELICMHELWRFRKWKYYINLTGQEFPLKTNLEIVRILKAYNGANDVQGTLKNANRERWRNTLPPHGLQPYKGSVHVAVNRDFVQHIIKDPKTQDLLKWTRKTEIPDETLFATMNHNPQLGIKGSYNGDKIETKPTFTRFKNWWERRPCAWMSVRDICILTVGDLPLLFEARHMFANKFYMWHDKVVIECLEEKNFNRTRAGVFGRNQLINTTFYANVEFVKHQVT</sequence>
<comment type="pathway">
    <text evidence="2">Protein modification; protein glycosylation.</text>
</comment>
<keyword evidence="3" id="KW-0328">Glycosyltransferase</keyword>
<evidence type="ECO:0000313" key="12">
    <source>
        <dbReference type="EMBL" id="GFN87376.1"/>
    </source>
</evidence>
<keyword evidence="7 11" id="KW-1133">Transmembrane helix</keyword>
<dbReference type="GO" id="GO:0008375">
    <property type="term" value="F:acetylglucosaminyltransferase activity"/>
    <property type="evidence" value="ECO:0007669"/>
    <property type="project" value="TreeGrafter"/>
</dbReference>
<name>A0AAV3YWL6_9GAST</name>
<organism evidence="12 13">
    <name type="scientific">Plakobranchus ocellatus</name>
    <dbReference type="NCBI Taxonomy" id="259542"/>
    <lineage>
        <taxon>Eukaryota</taxon>
        <taxon>Metazoa</taxon>
        <taxon>Spiralia</taxon>
        <taxon>Lophotrochozoa</taxon>
        <taxon>Mollusca</taxon>
        <taxon>Gastropoda</taxon>
        <taxon>Heterobranchia</taxon>
        <taxon>Euthyneura</taxon>
        <taxon>Panpulmonata</taxon>
        <taxon>Sacoglossa</taxon>
        <taxon>Placobranchoidea</taxon>
        <taxon>Plakobranchidae</taxon>
        <taxon>Plakobranchus</taxon>
    </lineage>
</organism>
<evidence type="ECO:0000256" key="7">
    <source>
        <dbReference type="ARBA" id="ARBA00022989"/>
    </source>
</evidence>
<evidence type="ECO:0000256" key="9">
    <source>
        <dbReference type="ARBA" id="ARBA00023180"/>
    </source>
</evidence>
<comment type="similarity">
    <text evidence="10">Belongs to the glycosyltransferase 14 family.</text>
</comment>
<keyword evidence="5 11" id="KW-0812">Transmembrane</keyword>
<keyword evidence="9" id="KW-0325">Glycoprotein</keyword>
<keyword evidence="6" id="KW-0735">Signal-anchor</keyword>
<evidence type="ECO:0000256" key="2">
    <source>
        <dbReference type="ARBA" id="ARBA00004922"/>
    </source>
</evidence>